<reference evidence="1" key="3">
    <citation type="submission" date="2025-09" db="UniProtKB">
        <authorList>
            <consortium name="Ensembl"/>
        </authorList>
    </citation>
    <scope>IDENTIFICATION</scope>
</reference>
<sequence length="476" mass="53979">MNSRKKASYSQKTWSLAFSKQPPRILIVDVTLPFWRHICSNVCEALANFFSLACSLAGPCRLPLLSMYMVHNQHECLLPFLQVKGNFPRLHSCVTELRLMPKEGCIRQTPEVFKHAIEDSVLQYKQYMCHVSAGGSINSCSVEITLLTSQPGKQIVKQLKEGLQDTDLVSLRKLQVVHLSNTSTHPLMDMNWSPPILSGEVEDTDVSSILGSEIELQTLENDEQTLESFFKAWLHDNNSDREHLHLLLPPALQDGRHSSTCLKCDIQERLLSPSLLQEATDFTLRTERIGNIYQSNKGYLLRQSVTQLRIIKAVKLEGVCESVFFGLPVVIRPTNCWQLDWEELELNQQNFHALAYIMKMQDWLLLARCDTQGMVQSWNGPVYTYYILQPSTSLTLLMKPIAVRELILPCHLPVVDQDPPEHILSKIQPNRQNQNRVKATVAPLQSAGKSFRPVVNVNSSYNLIASSDDDDLFNGL</sequence>
<gene>
    <name evidence="1" type="primary">m1ap</name>
</gene>
<dbReference type="InterPro" id="IPR033587">
    <property type="entry name" value="M1AP"/>
</dbReference>
<evidence type="ECO:0000313" key="1">
    <source>
        <dbReference type="Ensembl" id="ENSECRP00000006441.1"/>
    </source>
</evidence>
<accession>A0A8C4RX74</accession>
<dbReference type="GO" id="GO:0007127">
    <property type="term" value="P:meiosis I"/>
    <property type="evidence" value="ECO:0007669"/>
    <property type="project" value="InterPro"/>
</dbReference>
<keyword evidence="2" id="KW-1185">Reference proteome</keyword>
<evidence type="ECO:0008006" key="3">
    <source>
        <dbReference type="Google" id="ProtNLM"/>
    </source>
</evidence>
<organism evidence="1 2">
    <name type="scientific">Erpetoichthys calabaricus</name>
    <name type="common">Rope fish</name>
    <name type="synonym">Calamoichthys calabaricus</name>
    <dbReference type="NCBI Taxonomy" id="27687"/>
    <lineage>
        <taxon>Eukaryota</taxon>
        <taxon>Metazoa</taxon>
        <taxon>Chordata</taxon>
        <taxon>Craniata</taxon>
        <taxon>Vertebrata</taxon>
        <taxon>Euteleostomi</taxon>
        <taxon>Actinopterygii</taxon>
        <taxon>Polypteriformes</taxon>
        <taxon>Polypteridae</taxon>
        <taxon>Erpetoichthys</taxon>
    </lineage>
</organism>
<evidence type="ECO:0000313" key="2">
    <source>
        <dbReference type="Proteomes" id="UP000694620"/>
    </source>
</evidence>
<reference evidence="1" key="2">
    <citation type="submission" date="2025-08" db="UniProtKB">
        <authorList>
            <consortium name="Ensembl"/>
        </authorList>
    </citation>
    <scope>IDENTIFICATION</scope>
</reference>
<name>A0A8C4RX74_ERPCA</name>
<dbReference type="GeneTree" id="ENSGT00390000005656"/>
<dbReference type="GO" id="GO:0007283">
    <property type="term" value="P:spermatogenesis"/>
    <property type="evidence" value="ECO:0007669"/>
    <property type="project" value="InterPro"/>
</dbReference>
<dbReference type="PANTHER" id="PTHR28642:SF1">
    <property type="entry name" value="MEIOSIS 1 ARREST PROTEIN"/>
    <property type="match status" value="1"/>
</dbReference>
<dbReference type="PANTHER" id="PTHR28642">
    <property type="entry name" value="MEIOSIS 1 ARREST PROTEIN"/>
    <property type="match status" value="1"/>
</dbReference>
<dbReference type="GO" id="GO:0051308">
    <property type="term" value="P:male meiosis chromosome separation"/>
    <property type="evidence" value="ECO:0007669"/>
    <property type="project" value="TreeGrafter"/>
</dbReference>
<reference evidence="1" key="1">
    <citation type="submission" date="2021-06" db="EMBL/GenBank/DDBJ databases">
        <authorList>
            <consortium name="Wellcome Sanger Institute Data Sharing"/>
        </authorList>
    </citation>
    <scope>NUCLEOTIDE SEQUENCE [LARGE SCALE GENOMIC DNA]</scope>
</reference>
<dbReference type="AlphaFoldDB" id="A0A8C4RX74"/>
<dbReference type="Proteomes" id="UP000694620">
    <property type="component" value="Chromosome 5"/>
</dbReference>
<proteinExistence type="predicted"/>
<dbReference type="Ensembl" id="ENSECRT00000006544.1">
    <property type="protein sequence ID" value="ENSECRP00000006441.1"/>
    <property type="gene ID" value="ENSECRG00000004299.1"/>
</dbReference>
<protein>
    <recommendedName>
        <fullName evidence="3">Meiosis 1 arrest protein</fullName>
    </recommendedName>
</protein>